<proteinExistence type="predicted"/>
<dbReference type="AlphaFoldDB" id="K2RB28"/>
<dbReference type="VEuPathDB" id="FungiDB:MPH_11236"/>
<dbReference type="EMBL" id="AHHD01000467">
    <property type="protein sequence ID" value="EKG11743.1"/>
    <property type="molecule type" value="Genomic_DNA"/>
</dbReference>
<evidence type="ECO:0000313" key="2">
    <source>
        <dbReference type="Proteomes" id="UP000007129"/>
    </source>
</evidence>
<organism evidence="1 2">
    <name type="scientific">Macrophomina phaseolina (strain MS6)</name>
    <name type="common">Charcoal rot fungus</name>
    <dbReference type="NCBI Taxonomy" id="1126212"/>
    <lineage>
        <taxon>Eukaryota</taxon>
        <taxon>Fungi</taxon>
        <taxon>Dikarya</taxon>
        <taxon>Ascomycota</taxon>
        <taxon>Pezizomycotina</taxon>
        <taxon>Dothideomycetes</taxon>
        <taxon>Dothideomycetes incertae sedis</taxon>
        <taxon>Botryosphaeriales</taxon>
        <taxon>Botryosphaeriaceae</taxon>
        <taxon>Macrophomina</taxon>
    </lineage>
</organism>
<protein>
    <submittedName>
        <fullName evidence="1">Uncharacterized protein</fullName>
    </submittedName>
</protein>
<dbReference type="HOGENOM" id="CLU_2015718_0_0_1"/>
<name>K2RB28_MACPH</name>
<evidence type="ECO:0000313" key="1">
    <source>
        <dbReference type="EMBL" id="EKG11743.1"/>
    </source>
</evidence>
<reference evidence="1 2" key="1">
    <citation type="journal article" date="2012" name="BMC Genomics">
        <title>Tools to kill: Genome of one of the most destructive plant pathogenic fungi Macrophomina phaseolina.</title>
        <authorList>
            <person name="Islam M.S."/>
            <person name="Haque M.S."/>
            <person name="Islam M.M."/>
            <person name="Emdad E.M."/>
            <person name="Halim A."/>
            <person name="Hossen Q.M.M."/>
            <person name="Hossain M.Z."/>
            <person name="Ahmed B."/>
            <person name="Rahim S."/>
            <person name="Rahman M.S."/>
            <person name="Alam M.M."/>
            <person name="Hou S."/>
            <person name="Wan X."/>
            <person name="Saito J.A."/>
            <person name="Alam M."/>
        </authorList>
    </citation>
    <scope>NUCLEOTIDE SEQUENCE [LARGE SCALE GENOMIC DNA]</scope>
    <source>
        <strain evidence="1 2">MS6</strain>
    </source>
</reference>
<accession>K2RB28</accession>
<dbReference type="Proteomes" id="UP000007129">
    <property type="component" value="Unassembled WGS sequence"/>
</dbReference>
<sequence>MLPPRLVVTCASSSSTPRSMVTPRPSFPALSFSARSTRVGSVSFALLWIVSFLQISHTLDLGAMTSTSYQSHHAFSAFYIKKYKSSQVYFFRVLFHFYRQIHSPLKSPLRLQYPTPTLSDHLL</sequence>
<gene>
    <name evidence="1" type="ORF">MPH_11236</name>
</gene>
<dbReference type="InParanoid" id="K2RB28"/>
<comment type="caution">
    <text evidence="1">The sequence shown here is derived from an EMBL/GenBank/DDBJ whole genome shotgun (WGS) entry which is preliminary data.</text>
</comment>